<sequence>MDKQAIIDSCREKEFHAYGTSSIFDKRARSLQFRRTLITFLGIITPLSVGSIVLSFGTSTTALPYLLTIAGAVGIIQLVVSAWSIVSRWDEKYDYSIESVRDNTNLYNQFKALADMQPSDLDIKFSELIKQNERRESTDITKHITEKEKRYANHISLKYYKKPCHICKETPISSKPTKCDGCGNF</sequence>
<keyword evidence="3" id="KW-1185">Reference proteome</keyword>
<dbReference type="Proteomes" id="UP000570493">
    <property type="component" value="Unassembled WGS sequence"/>
</dbReference>
<reference evidence="2" key="1">
    <citation type="submission" date="2020-04" db="EMBL/GenBank/DDBJ databases">
        <title>Genome Sequencing for Pseudoaltermonas arctica.</title>
        <authorList>
            <person name="Elkins N.S."/>
        </authorList>
    </citation>
    <scope>NUCLEOTIDE SEQUENCE [LARGE SCALE GENOMIC DNA]</scope>
    <source>
        <strain evidence="2">NEC-BIFX-2020_0012</strain>
    </source>
</reference>
<keyword evidence="1" id="KW-0812">Transmembrane</keyword>
<evidence type="ECO:0000256" key="1">
    <source>
        <dbReference type="SAM" id="Phobius"/>
    </source>
</evidence>
<feature type="transmembrane region" description="Helical" evidence="1">
    <location>
        <begin position="36"/>
        <end position="56"/>
    </location>
</feature>
<accession>A0A7Y0HCF4</accession>
<feature type="transmembrane region" description="Helical" evidence="1">
    <location>
        <begin position="62"/>
        <end position="86"/>
    </location>
</feature>
<proteinExistence type="predicted"/>
<gene>
    <name evidence="2" type="ORF">HHO47_08610</name>
</gene>
<protein>
    <recommendedName>
        <fullName evidence="4">SMODS and SLOG-associating 2TM effector domain-containing protein</fullName>
    </recommendedName>
</protein>
<dbReference type="RefSeq" id="WP_169019930.1">
    <property type="nucleotide sequence ID" value="NZ_JABBMT010000010.1"/>
</dbReference>
<dbReference type="NCBIfam" id="TIGR04402">
    <property type="entry name" value="mob_CxxC_CxxC"/>
    <property type="match status" value="1"/>
</dbReference>
<name>A0A7Y0HCF4_9GAMM</name>
<organism evidence="2 3">
    <name type="scientific">Pseudoalteromonas arctica</name>
    <dbReference type="NCBI Taxonomy" id="394751"/>
    <lineage>
        <taxon>Bacteria</taxon>
        <taxon>Pseudomonadati</taxon>
        <taxon>Pseudomonadota</taxon>
        <taxon>Gammaproteobacteria</taxon>
        <taxon>Alteromonadales</taxon>
        <taxon>Pseudoalteromonadaceae</taxon>
        <taxon>Pseudoalteromonas</taxon>
    </lineage>
</organism>
<keyword evidence="1" id="KW-1133">Transmembrane helix</keyword>
<dbReference type="AlphaFoldDB" id="A0A7Y0HCF4"/>
<keyword evidence="1" id="KW-0472">Membrane</keyword>
<evidence type="ECO:0008006" key="4">
    <source>
        <dbReference type="Google" id="ProtNLM"/>
    </source>
</evidence>
<comment type="caution">
    <text evidence="2">The sequence shown here is derived from an EMBL/GenBank/DDBJ whole genome shotgun (WGS) entry which is preliminary data.</text>
</comment>
<evidence type="ECO:0000313" key="3">
    <source>
        <dbReference type="Proteomes" id="UP000570493"/>
    </source>
</evidence>
<evidence type="ECO:0000313" key="2">
    <source>
        <dbReference type="EMBL" id="NMM40882.1"/>
    </source>
</evidence>
<dbReference type="EMBL" id="JABBMT010000010">
    <property type="protein sequence ID" value="NMM40882.1"/>
    <property type="molecule type" value="Genomic_DNA"/>
</dbReference>
<dbReference type="InterPro" id="IPR030914">
    <property type="entry name" value="Mob_CxxC_CxxC"/>
</dbReference>